<feature type="compositionally biased region" description="Acidic residues" evidence="2">
    <location>
        <begin position="173"/>
        <end position="195"/>
    </location>
</feature>
<dbReference type="FunFam" id="3.30.70.100:FF:000008">
    <property type="entry name" value="Copper transport protein ATOX1"/>
    <property type="match status" value="1"/>
</dbReference>
<dbReference type="Proteomes" id="UP000734854">
    <property type="component" value="Unassembled WGS sequence"/>
</dbReference>
<feature type="region of interest" description="Disordered" evidence="2">
    <location>
        <begin position="79"/>
        <end position="195"/>
    </location>
</feature>
<comment type="caution">
    <text evidence="4">The sequence shown here is derived from an EMBL/GenBank/DDBJ whole genome shotgun (WGS) entry which is preliminary data.</text>
</comment>
<evidence type="ECO:0000256" key="1">
    <source>
        <dbReference type="ARBA" id="ARBA00022723"/>
    </source>
</evidence>
<evidence type="ECO:0000256" key="2">
    <source>
        <dbReference type="SAM" id="MobiDB-lite"/>
    </source>
</evidence>
<reference evidence="4 5" key="1">
    <citation type="submission" date="2020-08" db="EMBL/GenBank/DDBJ databases">
        <title>Plant Genome Project.</title>
        <authorList>
            <person name="Zhang R.-G."/>
        </authorList>
    </citation>
    <scope>NUCLEOTIDE SEQUENCE [LARGE SCALE GENOMIC DNA]</scope>
    <source>
        <tissue evidence="4">Rhizome</tissue>
    </source>
</reference>
<gene>
    <name evidence="4" type="ORF">ZIOFF_075999</name>
</gene>
<protein>
    <recommendedName>
        <fullName evidence="3">HMA domain-containing protein</fullName>
    </recommendedName>
</protein>
<sequence>MMNKEEGTKFLTMQTCTLKVNIHCDGCKKKVKKLLHKVDGVYTTSIDAEGGKVTVSGNVDPAALLKKLAKAGKHAELLAPKAGNNNQAQKPQQQPEKQGGKRGNGSGGNGKDQKVQHPKPTPQQQQQQQFRQHLQQQQKMKAPLPQMKPLNFPPQKDLKSVDFKLPPKGCQGYDDEEDEVDFEEEGDLDEDDMDEFDCFDADFDEDFKSIKIKPAISTPKAKAMMADKAKKGDRVPPVQSKAVCNSIDRKNGKKGGGAKPQDNKSSANGGAEKFNLNGHDINITKKMQGKNGVVGSSVSHPMANPGMAGHGNFPAGKMQVPAVQVGNIPAVARGAGPAPGYYQGGALAPPSEVIAAAAAVNPYQQQYMAAMIQQQQQQQRMMMMMQDRPAFQPTMAYARTPPVTMYNMHVPPLPATYHTEPFTTFFSDENASGGCSIM</sequence>
<dbReference type="AlphaFoldDB" id="A0A8J5E840"/>
<keyword evidence="5" id="KW-1185">Reference proteome</keyword>
<dbReference type="InterPro" id="IPR006121">
    <property type="entry name" value="HMA_dom"/>
</dbReference>
<dbReference type="GO" id="GO:0046872">
    <property type="term" value="F:metal ion binding"/>
    <property type="evidence" value="ECO:0007669"/>
    <property type="project" value="UniProtKB-KW"/>
</dbReference>
<keyword evidence="1" id="KW-0479">Metal-binding</keyword>
<proteinExistence type="predicted"/>
<organism evidence="4 5">
    <name type="scientific">Zingiber officinale</name>
    <name type="common">Ginger</name>
    <name type="synonym">Amomum zingiber</name>
    <dbReference type="NCBI Taxonomy" id="94328"/>
    <lineage>
        <taxon>Eukaryota</taxon>
        <taxon>Viridiplantae</taxon>
        <taxon>Streptophyta</taxon>
        <taxon>Embryophyta</taxon>
        <taxon>Tracheophyta</taxon>
        <taxon>Spermatophyta</taxon>
        <taxon>Magnoliopsida</taxon>
        <taxon>Liliopsida</taxon>
        <taxon>Zingiberales</taxon>
        <taxon>Zingiberaceae</taxon>
        <taxon>Zingiber</taxon>
    </lineage>
</organism>
<accession>A0A8J5E840</accession>
<evidence type="ECO:0000313" key="4">
    <source>
        <dbReference type="EMBL" id="KAG6466214.1"/>
    </source>
</evidence>
<dbReference type="PANTHER" id="PTHR45868">
    <property type="entry name" value="HEAVY METAL-ASSOCIATED ISOPRENYLATED PLANT PROTEIN 33-RELATED"/>
    <property type="match status" value="1"/>
</dbReference>
<dbReference type="Pfam" id="PF00403">
    <property type="entry name" value="HMA"/>
    <property type="match status" value="1"/>
</dbReference>
<feature type="region of interest" description="Disordered" evidence="2">
    <location>
        <begin position="228"/>
        <end position="274"/>
    </location>
</feature>
<dbReference type="EMBL" id="JACMSC010000185">
    <property type="protein sequence ID" value="KAG6466214.1"/>
    <property type="molecule type" value="Genomic_DNA"/>
</dbReference>
<feature type="compositionally biased region" description="Gly residues" evidence="2">
    <location>
        <begin position="101"/>
        <end position="110"/>
    </location>
</feature>
<evidence type="ECO:0000313" key="5">
    <source>
        <dbReference type="Proteomes" id="UP000734854"/>
    </source>
</evidence>
<name>A0A8J5E840_ZINOF</name>
<dbReference type="PANTHER" id="PTHR45868:SF93">
    <property type="entry name" value="OS12G0144600 PROTEIN"/>
    <property type="match status" value="1"/>
</dbReference>
<feature type="domain" description="HMA" evidence="3">
    <location>
        <begin position="13"/>
        <end position="76"/>
    </location>
</feature>
<dbReference type="PROSITE" id="PS50846">
    <property type="entry name" value="HMA_2"/>
    <property type="match status" value="1"/>
</dbReference>
<feature type="compositionally biased region" description="Low complexity" evidence="2">
    <location>
        <begin position="79"/>
        <end position="97"/>
    </location>
</feature>
<feature type="compositionally biased region" description="Low complexity" evidence="2">
    <location>
        <begin position="122"/>
        <end position="143"/>
    </location>
</feature>
<evidence type="ECO:0000259" key="3">
    <source>
        <dbReference type="PROSITE" id="PS50846"/>
    </source>
</evidence>